<reference evidence="1" key="1">
    <citation type="submission" date="2015-10" db="EMBL/GenBank/DDBJ databases">
        <authorList>
            <person name="Martinez-Garcia P.J."/>
            <person name="Crepeau M.W."/>
            <person name="Puiu D."/>
            <person name="Gonzalez-Ibeas D."/>
            <person name="Whalen J."/>
            <person name="Stevens K."/>
            <person name="Paul R."/>
            <person name="Butterfield T."/>
            <person name="Britton M."/>
            <person name="Reagan R."/>
            <person name="Chakraborty S."/>
            <person name="Walawage S.L."/>
            <person name="Vasquez-Gross H.A."/>
            <person name="Cardeno C."/>
            <person name="Famula R."/>
            <person name="Pratt K."/>
            <person name="Kuruganti S."/>
            <person name="Aradhya M.K."/>
            <person name="Leslie C.A."/>
            <person name="Dandekar A.M."/>
            <person name="Salzberg S.L."/>
            <person name="Wegrzyn J.L."/>
            <person name="Langley C.H."/>
            <person name="Neale D.B."/>
        </authorList>
    </citation>
    <scope>NUCLEOTIDE SEQUENCE</scope>
    <source>
        <tissue evidence="1">Leaves</tissue>
    </source>
</reference>
<reference evidence="1" key="2">
    <citation type="submission" date="2020-03" db="EMBL/GenBank/DDBJ databases">
        <title>Walnut 2.0.</title>
        <authorList>
            <person name="Marrano A."/>
            <person name="Britton M."/>
            <person name="Zimin A.V."/>
            <person name="Zaini P.A."/>
            <person name="Workman R."/>
            <person name="Puiu D."/>
            <person name="Bianco L."/>
            <person name="Allen B.J."/>
            <person name="Troggio M."/>
            <person name="Leslie C.A."/>
            <person name="Timp W."/>
            <person name="Dendekar A."/>
            <person name="Salzberg S.L."/>
            <person name="Neale D.B."/>
        </authorList>
    </citation>
    <scope>NUCLEOTIDE SEQUENCE</scope>
    <source>
        <tissue evidence="1">Leaves</tissue>
    </source>
</reference>
<sequence>MGPFPISFGYVYILLAVDYVSKWVEAKATKADDSKVVTDFINSNICSRTAYKTPIGMSPYRLVFWKPCHLLVELEHKAYWAIKSFNIRIDDSGEPGSCNYKS</sequence>
<evidence type="ECO:0008006" key="3">
    <source>
        <dbReference type="Google" id="ProtNLM"/>
    </source>
</evidence>
<evidence type="ECO:0000313" key="1">
    <source>
        <dbReference type="EMBL" id="KAF5458664.1"/>
    </source>
</evidence>
<dbReference type="InterPro" id="IPR036397">
    <property type="entry name" value="RNaseH_sf"/>
</dbReference>
<comment type="caution">
    <text evidence="1">The sequence shown here is derived from an EMBL/GenBank/DDBJ whole genome shotgun (WGS) entry which is preliminary data.</text>
</comment>
<accession>A0A833X3I2</accession>
<dbReference type="EMBL" id="LIHL02000010">
    <property type="protein sequence ID" value="KAF5458664.1"/>
    <property type="molecule type" value="Genomic_DNA"/>
</dbReference>
<evidence type="ECO:0000313" key="2">
    <source>
        <dbReference type="Proteomes" id="UP000619265"/>
    </source>
</evidence>
<dbReference type="Gene3D" id="3.30.420.10">
    <property type="entry name" value="Ribonuclease H-like superfamily/Ribonuclease H"/>
    <property type="match status" value="1"/>
</dbReference>
<dbReference type="InterPro" id="IPR052160">
    <property type="entry name" value="Gypsy_RT_Integrase-like"/>
</dbReference>
<organism evidence="1 2">
    <name type="scientific">Juglans regia</name>
    <name type="common">English walnut</name>
    <dbReference type="NCBI Taxonomy" id="51240"/>
    <lineage>
        <taxon>Eukaryota</taxon>
        <taxon>Viridiplantae</taxon>
        <taxon>Streptophyta</taxon>
        <taxon>Embryophyta</taxon>
        <taxon>Tracheophyta</taxon>
        <taxon>Spermatophyta</taxon>
        <taxon>Magnoliopsida</taxon>
        <taxon>eudicotyledons</taxon>
        <taxon>Gunneridae</taxon>
        <taxon>Pentapetalae</taxon>
        <taxon>rosids</taxon>
        <taxon>fabids</taxon>
        <taxon>Fagales</taxon>
        <taxon>Juglandaceae</taxon>
        <taxon>Juglans</taxon>
    </lineage>
</organism>
<name>A0A833X3I2_JUGRE</name>
<dbReference type="InterPro" id="IPR012337">
    <property type="entry name" value="RNaseH-like_sf"/>
</dbReference>
<protein>
    <recommendedName>
        <fullName evidence="3">Protein NYNRIN-like</fullName>
    </recommendedName>
</protein>
<dbReference type="AlphaFoldDB" id="A0A833X3I2"/>
<dbReference type="Gramene" id="Jr10_17270_p1">
    <property type="protein sequence ID" value="cds.Jr10_17270_p1"/>
    <property type="gene ID" value="Jr10_17270"/>
</dbReference>
<dbReference type="GO" id="GO:0003676">
    <property type="term" value="F:nucleic acid binding"/>
    <property type="evidence" value="ECO:0007669"/>
    <property type="project" value="InterPro"/>
</dbReference>
<dbReference type="SUPFAM" id="SSF53098">
    <property type="entry name" value="Ribonuclease H-like"/>
    <property type="match status" value="1"/>
</dbReference>
<dbReference type="PANTHER" id="PTHR47266">
    <property type="entry name" value="ENDONUCLEASE-RELATED"/>
    <property type="match status" value="1"/>
</dbReference>
<proteinExistence type="predicted"/>
<gene>
    <name evidence="1" type="ORF">F2P56_022677</name>
</gene>
<dbReference type="Proteomes" id="UP000619265">
    <property type="component" value="Unassembled WGS sequence"/>
</dbReference>